<feature type="transmembrane region" description="Helical" evidence="1">
    <location>
        <begin position="317"/>
        <end position="339"/>
    </location>
</feature>
<reference evidence="3" key="1">
    <citation type="journal article" date="2019" name="Int. J. Syst. Evol. Microbiol.">
        <title>The Global Catalogue of Microorganisms (GCM) 10K type strain sequencing project: providing services to taxonomists for standard genome sequencing and annotation.</title>
        <authorList>
            <consortium name="The Broad Institute Genomics Platform"/>
            <consortium name="The Broad Institute Genome Sequencing Center for Infectious Disease"/>
            <person name="Wu L."/>
            <person name="Ma J."/>
        </authorList>
    </citation>
    <scope>NUCLEOTIDE SEQUENCE [LARGE SCALE GENOMIC DNA]</scope>
    <source>
        <strain evidence="3">JCM 19015</strain>
    </source>
</reference>
<accession>A0ABP8YPF8</accession>
<protein>
    <submittedName>
        <fullName evidence="2">ABC transporter permease subunit</fullName>
    </submittedName>
</protein>
<dbReference type="Proteomes" id="UP001500121">
    <property type="component" value="Unassembled WGS sequence"/>
</dbReference>
<name>A0ABP8YPF8_9MICO</name>
<proteinExistence type="predicted"/>
<keyword evidence="1" id="KW-0472">Membrane</keyword>
<feature type="transmembrane region" description="Helical" evidence="1">
    <location>
        <begin position="177"/>
        <end position="198"/>
    </location>
</feature>
<comment type="caution">
    <text evidence="2">The sequence shown here is derived from an EMBL/GenBank/DDBJ whole genome shotgun (WGS) entry which is preliminary data.</text>
</comment>
<feature type="transmembrane region" description="Helical" evidence="1">
    <location>
        <begin position="62"/>
        <end position="82"/>
    </location>
</feature>
<feature type="transmembrane region" description="Helical" evidence="1">
    <location>
        <begin position="24"/>
        <end position="50"/>
    </location>
</feature>
<sequence>MRSSVLAVGTVVDLELRQRVRSTAWYVLLGVAAVLLLSVTLLLLATAGIFGRDGGPQTVSAVVFFVLLLGTLVTPALSGGAINGDRDAGTLATTQVTLIRGWQLVLGKFLAAWTAALAFLVVALPFLLIAAAFGGADPAVLLTALAVTVLELGVIAALGVGFSAVISRPIFSVVTTYLVVAALSLGTLVAFGLGGLVAPVKVTNTSVFYSEGAFDADGKLVRPVCDPPVVQTYDVPSYDRLWPILAANPYVVLADAVPGRFDRTGSPVDAFAALKVAERGVQVPIARTSYHSDCDPSRDTDDQRRPESVLASTVPTWTVGLAIHLVLAVLALLAAVRAVRTPARRLARGTRIA</sequence>
<organism evidence="2 3">
    <name type="scientific">Amnibacterium soli</name>
    <dbReference type="NCBI Taxonomy" id="1282736"/>
    <lineage>
        <taxon>Bacteria</taxon>
        <taxon>Bacillati</taxon>
        <taxon>Actinomycetota</taxon>
        <taxon>Actinomycetes</taxon>
        <taxon>Micrococcales</taxon>
        <taxon>Microbacteriaceae</taxon>
        <taxon>Amnibacterium</taxon>
    </lineage>
</organism>
<gene>
    <name evidence="2" type="ORF">GCM10025783_02680</name>
</gene>
<feature type="transmembrane region" description="Helical" evidence="1">
    <location>
        <begin position="110"/>
        <end position="133"/>
    </location>
</feature>
<keyword evidence="1" id="KW-0812">Transmembrane</keyword>
<evidence type="ECO:0000313" key="3">
    <source>
        <dbReference type="Proteomes" id="UP001500121"/>
    </source>
</evidence>
<keyword evidence="3" id="KW-1185">Reference proteome</keyword>
<evidence type="ECO:0000313" key="2">
    <source>
        <dbReference type="EMBL" id="GAA4736084.1"/>
    </source>
</evidence>
<feature type="transmembrane region" description="Helical" evidence="1">
    <location>
        <begin position="139"/>
        <end position="165"/>
    </location>
</feature>
<dbReference type="RefSeq" id="WP_345479107.1">
    <property type="nucleotide sequence ID" value="NZ_BAABLP010000001.1"/>
</dbReference>
<evidence type="ECO:0000256" key="1">
    <source>
        <dbReference type="SAM" id="Phobius"/>
    </source>
</evidence>
<dbReference type="EMBL" id="BAABLP010000001">
    <property type="protein sequence ID" value="GAA4736084.1"/>
    <property type="molecule type" value="Genomic_DNA"/>
</dbReference>
<keyword evidence="1" id="KW-1133">Transmembrane helix</keyword>